<evidence type="ECO:0000259" key="9">
    <source>
        <dbReference type="SMART" id="SM01002"/>
    </source>
</evidence>
<dbReference type="AlphaFoldDB" id="A0A6J0ZR34"/>
<dbReference type="InterPro" id="IPR007698">
    <property type="entry name" value="AlaDH/PNT_NAD(H)-bd"/>
</dbReference>
<dbReference type="Gene3D" id="3.30.360.10">
    <property type="entry name" value="Dihydrodipicolinate Reductase, domain 2"/>
    <property type="match status" value="1"/>
</dbReference>
<dbReference type="OrthoDB" id="10059875at2759"/>
<evidence type="ECO:0000256" key="3">
    <source>
        <dbReference type="ARBA" id="ARBA00022857"/>
    </source>
</evidence>
<evidence type="ECO:0000256" key="8">
    <source>
        <dbReference type="SAM" id="Phobius"/>
    </source>
</evidence>
<keyword evidence="8" id="KW-0812">Transmembrane</keyword>
<dbReference type="InterPro" id="IPR007886">
    <property type="entry name" value="AlaDH/PNT_N"/>
</dbReference>
<dbReference type="RefSeq" id="XP_021277100.1">
    <property type="nucleotide sequence ID" value="XM_021421425.1"/>
</dbReference>
<dbReference type="GO" id="GO:0005737">
    <property type="term" value="C:cytoplasm"/>
    <property type="evidence" value="ECO:0007669"/>
    <property type="project" value="TreeGrafter"/>
</dbReference>
<dbReference type="Pfam" id="PF03435">
    <property type="entry name" value="Sacchrp_dh_NADP"/>
    <property type="match status" value="1"/>
</dbReference>
<name>A0A6J0ZR34_9ROSI</name>
<keyword evidence="8" id="KW-1133">Transmembrane helix</keyword>
<comment type="pathway">
    <text evidence="2">Amino-acid degradation; L-lysine degradation via saccharopine pathway; glutaryl-CoA from L-lysine: step 2/6.</text>
</comment>
<dbReference type="Gene3D" id="1.10.1870.10">
    <property type="entry name" value="Domain 3, Saccharopine reductase"/>
    <property type="match status" value="1"/>
</dbReference>
<dbReference type="PANTHER" id="PTHR11133">
    <property type="entry name" value="SACCHAROPINE DEHYDROGENASE"/>
    <property type="match status" value="1"/>
</dbReference>
<dbReference type="SUPFAM" id="SSF51735">
    <property type="entry name" value="NAD(P)-binding Rossmann-fold domains"/>
    <property type="match status" value="1"/>
</dbReference>
<dbReference type="SUPFAM" id="SSF52283">
    <property type="entry name" value="Formate/glycerate dehydrogenase catalytic domain-like"/>
    <property type="match status" value="1"/>
</dbReference>
<feature type="transmembrane region" description="Helical" evidence="8">
    <location>
        <begin position="996"/>
        <end position="1017"/>
    </location>
</feature>
<dbReference type="InterPro" id="IPR007545">
    <property type="entry name" value="LOR/SDH_bifunc_enz_cons_dom"/>
</dbReference>
<dbReference type="GO" id="GO:0004753">
    <property type="term" value="F:saccharopine dehydrogenase activity"/>
    <property type="evidence" value="ECO:0007669"/>
    <property type="project" value="TreeGrafter"/>
</dbReference>
<keyword evidence="3" id="KW-0521">NADP</keyword>
<comment type="pathway">
    <text evidence="1">Amino-acid degradation; L-lysine degradation via saccharopine pathway; glutaryl-CoA from L-lysine: step 1/6.</text>
</comment>
<dbReference type="InterPro" id="IPR043009">
    <property type="entry name" value="LOR/SDH_bifunc_enz_cons_dom_sf"/>
</dbReference>
<dbReference type="Pfam" id="PF16653">
    <property type="entry name" value="Sacchrp_dh_C"/>
    <property type="match status" value="1"/>
</dbReference>
<evidence type="ECO:0000313" key="12">
    <source>
        <dbReference type="RefSeq" id="XP_021277099.1"/>
    </source>
</evidence>
<evidence type="ECO:0000256" key="1">
    <source>
        <dbReference type="ARBA" id="ARBA00004682"/>
    </source>
</evidence>
<organism evidence="11 14">
    <name type="scientific">Herrania umbratica</name>
    <dbReference type="NCBI Taxonomy" id="108875"/>
    <lineage>
        <taxon>Eukaryota</taxon>
        <taxon>Viridiplantae</taxon>
        <taxon>Streptophyta</taxon>
        <taxon>Embryophyta</taxon>
        <taxon>Tracheophyta</taxon>
        <taxon>Spermatophyta</taxon>
        <taxon>Magnoliopsida</taxon>
        <taxon>eudicotyledons</taxon>
        <taxon>Gunneridae</taxon>
        <taxon>Pentapetalae</taxon>
        <taxon>rosids</taxon>
        <taxon>malvids</taxon>
        <taxon>Malvales</taxon>
        <taxon>Malvaceae</taxon>
        <taxon>Byttnerioideae</taxon>
        <taxon>Herrania</taxon>
    </lineage>
</organism>
<dbReference type="SMART" id="SM01002">
    <property type="entry name" value="AlaDh_PNT_C"/>
    <property type="match status" value="1"/>
</dbReference>
<dbReference type="InterPro" id="IPR036291">
    <property type="entry name" value="NAD(P)-bd_dom_sf"/>
</dbReference>
<dbReference type="FunFam" id="3.40.50.720:FF:000284">
    <property type="entry name" value="Lysine-ketoglutarate reductase/saccharopine dehydrogenase1"/>
    <property type="match status" value="1"/>
</dbReference>
<dbReference type="GeneID" id="110411319"/>
<dbReference type="CDD" id="cd12144">
    <property type="entry name" value="SDH_N_domain"/>
    <property type="match status" value="1"/>
</dbReference>
<dbReference type="GO" id="GO:0019878">
    <property type="term" value="P:lysine biosynthetic process via aminoadipic acid"/>
    <property type="evidence" value="ECO:0007669"/>
    <property type="project" value="TreeGrafter"/>
</dbReference>
<proteinExistence type="inferred from homology"/>
<dbReference type="Proteomes" id="UP000504621">
    <property type="component" value="Unplaced"/>
</dbReference>
<dbReference type="Gene3D" id="3.40.50.720">
    <property type="entry name" value="NAD(P)-binding Rossmann-like Domain"/>
    <property type="match status" value="2"/>
</dbReference>
<accession>A0A6J0ZR34</accession>
<dbReference type="RefSeq" id="XP_021277101.1">
    <property type="nucleotide sequence ID" value="XM_021421426.1"/>
</dbReference>
<dbReference type="CDD" id="cd12189">
    <property type="entry name" value="LKR_SDH_like"/>
    <property type="match status" value="1"/>
</dbReference>
<dbReference type="SUPFAM" id="SSF55347">
    <property type="entry name" value="Glyceraldehyde-3-phosphate dehydrogenase-like, C-terminal domain"/>
    <property type="match status" value="1"/>
</dbReference>
<dbReference type="InterPro" id="IPR005097">
    <property type="entry name" value="Sacchrp_dh_NADP-bd"/>
</dbReference>
<evidence type="ECO:0000259" key="10">
    <source>
        <dbReference type="SMART" id="SM01003"/>
    </source>
</evidence>
<dbReference type="FunFam" id="3.30.360.10:FF:000008">
    <property type="entry name" value="Alpha-aminoadipic semialdehyde synthase, mitochondrial"/>
    <property type="match status" value="1"/>
</dbReference>
<keyword evidence="8" id="KW-0472">Membrane</keyword>
<dbReference type="Pfam" id="PF05222">
    <property type="entry name" value="AlaDh_PNT_N"/>
    <property type="match status" value="1"/>
</dbReference>
<protein>
    <submittedName>
        <fullName evidence="12 13">Alpha-aminoadipic semialdehyde synthase-like isoform X1</fullName>
    </submittedName>
</protein>
<evidence type="ECO:0000313" key="14">
    <source>
        <dbReference type="RefSeq" id="XP_021277101.1"/>
    </source>
</evidence>
<evidence type="ECO:0000256" key="7">
    <source>
        <dbReference type="ARBA" id="ARBA00025744"/>
    </source>
</evidence>
<dbReference type="InterPro" id="IPR032095">
    <property type="entry name" value="Sacchrp_dh-like_C"/>
</dbReference>
<dbReference type="InterPro" id="IPR051168">
    <property type="entry name" value="AASS"/>
</dbReference>
<dbReference type="UniPathway" id="UPA00868">
    <property type="reaction ID" value="UER00835"/>
</dbReference>
<dbReference type="GO" id="GO:0033512">
    <property type="term" value="P:L-lysine catabolic process to acetyl-CoA via saccharopine"/>
    <property type="evidence" value="ECO:0007669"/>
    <property type="project" value="UniProtKB-UniPathway"/>
</dbReference>
<keyword evidence="4" id="KW-0560">Oxidoreductase</keyword>
<reference evidence="12 13" key="1">
    <citation type="submission" date="2025-04" db="UniProtKB">
        <authorList>
            <consortium name="RefSeq"/>
        </authorList>
    </citation>
    <scope>IDENTIFICATION</scope>
    <source>
        <tissue evidence="12 13">Leaf</tissue>
    </source>
</reference>
<dbReference type="Gene3D" id="3.30.70.2690">
    <property type="entry name" value="LOR/SDH bifunctional enzyme, conserved domain"/>
    <property type="match status" value="1"/>
</dbReference>
<dbReference type="Pfam" id="PF04455">
    <property type="entry name" value="Saccharop_dh_N"/>
    <property type="match status" value="1"/>
</dbReference>
<evidence type="ECO:0000256" key="4">
    <source>
        <dbReference type="ARBA" id="ARBA00023002"/>
    </source>
</evidence>
<dbReference type="PANTHER" id="PTHR11133:SF22">
    <property type="entry name" value="ALPHA-AMINOADIPIC SEMIALDEHYDE SYNTHASE, MITOCHONDRIAL"/>
    <property type="match status" value="1"/>
</dbReference>
<keyword evidence="11" id="KW-1185">Reference proteome</keyword>
<evidence type="ECO:0000313" key="13">
    <source>
        <dbReference type="RefSeq" id="XP_021277100.1"/>
    </source>
</evidence>
<dbReference type="FunFam" id="3.30.70.2690:FF:000001">
    <property type="entry name" value="Lysine-ketoglutarate reductase/saccharopine dehydrogenase1"/>
    <property type="match status" value="1"/>
</dbReference>
<feature type="domain" description="Alanine dehydrogenase/pyridine nucleotide transhydrogenase NAD(H)-binding" evidence="9">
    <location>
        <begin position="184"/>
        <end position="384"/>
    </location>
</feature>
<feature type="domain" description="Alanine dehydrogenase/pyridine nucleotide transhydrogenase N-terminal" evidence="10">
    <location>
        <begin position="8"/>
        <end position="144"/>
    </location>
</feature>
<evidence type="ECO:0000256" key="5">
    <source>
        <dbReference type="ARBA" id="ARBA00023027"/>
    </source>
</evidence>
<sequence length="1053" mass="115925">MLGNGVVGILSESVNKWERRVPLTPSHCARLLHSGREKTGIARIIVQPSTKRIHHDSLYEDVGCEISDDLSECGLILGIKQPKLDMILPDRAYAFFSHTHKAQKENMPLLDKILAERASLYDYELIVGDHGKRLLAFGKYAGRAGIIDFLRGLGQRYLSLGYSTPFLSLGASYMYPSLAAAKAAVISVGEEIASQGLPSGICPLVFVFTGSGNVSLGAQEIFKLLPHTFVEPSRLPELFGKGRNLNSPVRTSKRVFQVYGCVVTSQDMVEHKDPSKTFDKADYYAHPEHYNPVFHEKIAPYATAVVNCMYWEKRFPRLLSTHQVQDLMRKGCPLVGVSDITCDIGGSIEFVNQTTSIDLPFFRYDPLTDSYHHDIEGNGIICSAVDILPTEFAKEASQHFGDILSKFVGCLASTADITKLPPHLKRACIAHRGALTSLFEYIPRMRNSDTEDISDNLANGQSNKKYSVLVSLSGHLFDQFLINEALDIIEAAGGSFHLVKCQVGQSTSAMSYSELEVGAEDRDVLDQIIDSLTSIANPSENHGIVSQEMNKISLKVGKLQETGVKKEFDTKKRTSVLILGAGRVCQPAAELLASIGSSSSRQWYKTWLETDFDEQNDVHVIVASLYLKDAEEIIQGIPNATAVELDVTDHRTLCEYISQVEVVVSLLPSSCHVVVANVCIELKKHLVTASYVDNSMSMLDEKAKSAGITILGEMGLDPGIDHMMAMKMINQAHVRKGKIKSFTSYCGGLPSPAAANNPLAYKFSWNPAGAIRAGRNPATYKSQDETVHVNGDGLYDSAVRFRIPELPAFALECLPNRNSLTYGELYGIGHEASTIFRGTLRYEGFSEIMGTLARIGLFDANAHPLLEHGSRPTFRAFLCELLEINTDATGRALVGEKEINEWIVKLGHCKERRTAVKAAKTIMFLGLHEQTEIPVSCQSAFAVTCHRMEERLAYSSTEQDMVLLHHEVEVDFPDSQQTEHHSATLLEFGKAKNGKMISAMALTVGVPVAIGALLLLVNKITTRGLLRPIEPEVYVPALDILQAYGIKLTEKTE</sequence>
<evidence type="ECO:0000256" key="6">
    <source>
        <dbReference type="ARBA" id="ARBA00023268"/>
    </source>
</evidence>
<evidence type="ECO:0000256" key="2">
    <source>
        <dbReference type="ARBA" id="ARBA00004720"/>
    </source>
</evidence>
<dbReference type="RefSeq" id="XP_021277099.1">
    <property type="nucleotide sequence ID" value="XM_021421424.1"/>
</dbReference>
<evidence type="ECO:0000313" key="11">
    <source>
        <dbReference type="Proteomes" id="UP000504621"/>
    </source>
</evidence>
<dbReference type="SMART" id="SM01003">
    <property type="entry name" value="AlaDh_PNT_N"/>
    <property type="match status" value="1"/>
</dbReference>
<keyword evidence="6" id="KW-0511">Multifunctional enzyme</keyword>
<keyword evidence="5" id="KW-0520">NAD</keyword>
<gene>
    <name evidence="12 13 14" type="primary">LOC110411319</name>
</gene>
<comment type="similarity">
    <text evidence="7">In the C-terminal section; belongs to the saccharopine dehydrogenase family.</text>
</comment>